<name>A0A067BSI3_SAPPC</name>
<dbReference type="AlphaFoldDB" id="A0A067BSI3"/>
<feature type="region of interest" description="Disordered" evidence="1">
    <location>
        <begin position="762"/>
        <end position="798"/>
    </location>
</feature>
<feature type="region of interest" description="Disordered" evidence="1">
    <location>
        <begin position="230"/>
        <end position="252"/>
    </location>
</feature>
<dbReference type="EMBL" id="KK583335">
    <property type="protein sequence ID" value="KDO19775.1"/>
    <property type="molecule type" value="Genomic_DNA"/>
</dbReference>
<proteinExistence type="predicted"/>
<evidence type="ECO:0000313" key="3">
    <source>
        <dbReference type="Proteomes" id="UP000030745"/>
    </source>
</evidence>
<feature type="region of interest" description="Disordered" evidence="1">
    <location>
        <begin position="101"/>
        <end position="120"/>
    </location>
</feature>
<dbReference type="OMA" id="GRTENIH"/>
<dbReference type="GeneID" id="24136872"/>
<keyword evidence="3" id="KW-1185">Reference proteome</keyword>
<dbReference type="PANTHER" id="PTHR35381">
    <property type="entry name" value="EF-HAND DOMAIN-CONTAINING PROTEIN"/>
    <property type="match status" value="1"/>
</dbReference>
<dbReference type="OrthoDB" id="75192at2759"/>
<dbReference type="VEuPathDB" id="FungiDB:SPRG_15108"/>
<protein>
    <submittedName>
        <fullName evidence="2">Uncharacterized protein</fullName>
    </submittedName>
</protein>
<organism evidence="2 3">
    <name type="scientific">Saprolegnia parasitica (strain CBS 223.65)</name>
    <dbReference type="NCBI Taxonomy" id="695850"/>
    <lineage>
        <taxon>Eukaryota</taxon>
        <taxon>Sar</taxon>
        <taxon>Stramenopiles</taxon>
        <taxon>Oomycota</taxon>
        <taxon>Saprolegniomycetes</taxon>
        <taxon>Saprolegniales</taxon>
        <taxon>Saprolegniaceae</taxon>
        <taxon>Saprolegnia</taxon>
    </lineage>
</organism>
<dbReference type="KEGG" id="spar:SPRG_15108"/>
<reference evidence="2 3" key="1">
    <citation type="journal article" date="2013" name="PLoS Genet.">
        <title>Distinctive expansion of potential virulence genes in the genome of the oomycete fish pathogen Saprolegnia parasitica.</title>
        <authorList>
            <person name="Jiang R.H."/>
            <person name="de Bruijn I."/>
            <person name="Haas B.J."/>
            <person name="Belmonte R."/>
            <person name="Lobach L."/>
            <person name="Christie J."/>
            <person name="van den Ackerveken G."/>
            <person name="Bottin A."/>
            <person name="Bulone V."/>
            <person name="Diaz-Moreno S.M."/>
            <person name="Dumas B."/>
            <person name="Fan L."/>
            <person name="Gaulin E."/>
            <person name="Govers F."/>
            <person name="Grenville-Briggs L.J."/>
            <person name="Horner N.R."/>
            <person name="Levin J.Z."/>
            <person name="Mammella M."/>
            <person name="Meijer H.J."/>
            <person name="Morris P."/>
            <person name="Nusbaum C."/>
            <person name="Oome S."/>
            <person name="Phillips A.J."/>
            <person name="van Rooyen D."/>
            <person name="Rzeszutek E."/>
            <person name="Saraiva M."/>
            <person name="Secombes C.J."/>
            <person name="Seidl M.F."/>
            <person name="Snel B."/>
            <person name="Stassen J.H."/>
            <person name="Sykes S."/>
            <person name="Tripathy S."/>
            <person name="van den Berg H."/>
            <person name="Vega-Arreguin J.C."/>
            <person name="Wawra S."/>
            <person name="Young S.K."/>
            <person name="Zeng Q."/>
            <person name="Dieguez-Uribeondo J."/>
            <person name="Russ C."/>
            <person name="Tyler B.M."/>
            <person name="van West P."/>
        </authorList>
    </citation>
    <scope>NUCLEOTIDE SEQUENCE [LARGE SCALE GENOMIC DNA]</scope>
    <source>
        <strain evidence="2 3">CBS 223.65</strain>
    </source>
</reference>
<dbReference type="PANTHER" id="PTHR35381:SF1">
    <property type="entry name" value="EF-HAND DOMAIN-CONTAINING PROTEIN"/>
    <property type="match status" value="1"/>
</dbReference>
<dbReference type="Proteomes" id="UP000030745">
    <property type="component" value="Unassembled WGS sequence"/>
</dbReference>
<accession>A0A067BSI3</accession>
<dbReference type="RefSeq" id="XP_012209536.1">
    <property type="nucleotide sequence ID" value="XM_012354146.1"/>
</dbReference>
<evidence type="ECO:0000313" key="2">
    <source>
        <dbReference type="EMBL" id="KDO19775.1"/>
    </source>
</evidence>
<gene>
    <name evidence="2" type="ORF">SPRG_15108</name>
</gene>
<sequence>MEVVIGDGRTENIHIHRHDRADALASAFARTHGLGDGIVPTLIEHISQQVASMGLALAPMTVAPTTTPTIVEDKESQYLAMMDKYAALQRQSKEAPNVAASAFSQLKPSKRKASKTTTSTPAACDRLHALARTRSEWRARELKRKEDDVTREIESRKLRLAEKSKALVANRTNGSHRSIGDRLHSEALSEAARRDKMADARRREKEAQIDWMCPKCAHVNKFADKTCQNRTIKSGHRKTTSSSSSSKPKGVCGMAKPVLFTPTLLSAAPSKKAEDSEQLLVRRQKHQEMAQALYHTTHTFAPQLNPNSQDIVREKRGEAHDAYASLYDDARTRRQKQTEKEAAYLASIPFKPDIGLHTPGGGEHWVDRLAVTDKADAKRRDLLEKYGAAKDPVTGRPLFTPDIGRPPQFPRNDTKLPIGEFLYESRHEVRALRATLEAQADARRKARQTQSFLSSTSKAMLEARKAKSYDVIYGLLQVACGEPTDAPVFDPAKLPTDALPSDLSHIASSLFDVCGFESIPRAEFFNCMETTLTQSPGLTHTQVLFFSDKPPATSTAALAAAAEAKELTFRPKINPASSTIERRDKDMSVFDALHQYQKTYEAKRKAKQAQVDEVRNKACPFTPTLVAKSSHLYSMYDNLPDDDSFDDDDAVILQTSKPLARPYVRPLDEEWPVEEPLLVVNRSPVGPTRPQLLMFGETPPLEKAASVEPSVQHPVVGGDGKDTAMDDAYEDEDDAATEMVAVHPIPSPARWAQRVALLGPIPEERPRKASPMQLLFGSPTKSLTGDDDDTPYDDQRRE</sequence>
<evidence type="ECO:0000256" key="1">
    <source>
        <dbReference type="SAM" id="MobiDB-lite"/>
    </source>
</evidence>